<protein>
    <submittedName>
        <fullName evidence="9">Membrane protein</fullName>
    </submittedName>
</protein>
<keyword evidence="3 7" id="KW-0812">Transmembrane</keyword>
<feature type="compositionally biased region" description="Low complexity" evidence="6">
    <location>
        <begin position="632"/>
        <end position="652"/>
    </location>
</feature>
<dbReference type="PANTHER" id="PTHR34697:SF2">
    <property type="entry name" value="PHOSPHATIDYLGLYCEROL LYSYLTRANSFERASE"/>
    <property type="match status" value="1"/>
</dbReference>
<comment type="caution">
    <text evidence="9">The sequence shown here is derived from an EMBL/GenBank/DDBJ whole genome shotgun (WGS) entry which is preliminary data.</text>
</comment>
<feature type="transmembrane region" description="Helical" evidence="7">
    <location>
        <begin position="107"/>
        <end position="137"/>
    </location>
</feature>
<proteinExistence type="predicted"/>
<evidence type="ECO:0000256" key="7">
    <source>
        <dbReference type="SAM" id="Phobius"/>
    </source>
</evidence>
<feature type="region of interest" description="Disordered" evidence="6">
    <location>
        <begin position="613"/>
        <end position="726"/>
    </location>
</feature>
<feature type="transmembrane region" description="Helical" evidence="7">
    <location>
        <begin position="71"/>
        <end position="95"/>
    </location>
</feature>
<evidence type="ECO:0000256" key="2">
    <source>
        <dbReference type="ARBA" id="ARBA00022475"/>
    </source>
</evidence>
<name>A0ABQ3YN37_9ACTN</name>
<accession>A0ABQ3YN37</accession>
<evidence type="ECO:0000256" key="1">
    <source>
        <dbReference type="ARBA" id="ARBA00004651"/>
    </source>
</evidence>
<dbReference type="RefSeq" id="WP_239132053.1">
    <property type="nucleotide sequence ID" value="NZ_BAAATX010000052.1"/>
</dbReference>
<feature type="compositionally biased region" description="Polar residues" evidence="6">
    <location>
        <begin position="1"/>
        <end position="17"/>
    </location>
</feature>
<keyword evidence="2" id="KW-1003">Cell membrane</keyword>
<feature type="compositionally biased region" description="Low complexity" evidence="6">
    <location>
        <begin position="676"/>
        <end position="706"/>
    </location>
</feature>
<feature type="transmembrane region" description="Helical" evidence="7">
    <location>
        <begin position="215"/>
        <end position="238"/>
    </location>
</feature>
<dbReference type="Proteomes" id="UP000637628">
    <property type="component" value="Unassembled WGS sequence"/>
</dbReference>
<keyword evidence="10" id="KW-1185">Reference proteome</keyword>
<feature type="transmembrane region" description="Helical" evidence="7">
    <location>
        <begin position="189"/>
        <end position="209"/>
    </location>
</feature>
<keyword evidence="4 7" id="KW-1133">Transmembrane helix</keyword>
<evidence type="ECO:0000256" key="4">
    <source>
        <dbReference type="ARBA" id="ARBA00022989"/>
    </source>
</evidence>
<evidence type="ECO:0000256" key="5">
    <source>
        <dbReference type="ARBA" id="ARBA00023136"/>
    </source>
</evidence>
<dbReference type="Pfam" id="PF09924">
    <property type="entry name" value="LPG_synthase_C"/>
    <property type="match status" value="1"/>
</dbReference>
<evidence type="ECO:0000256" key="3">
    <source>
        <dbReference type="ARBA" id="ARBA00022692"/>
    </source>
</evidence>
<dbReference type="InterPro" id="IPR024320">
    <property type="entry name" value="LPG_synthase_C"/>
</dbReference>
<sequence>MSTERLSESVAGTQATPGSRDDEGEGLTRWVRPPSSRRTVARLVQFVGLIDAVICVLAPRHHRFVLLADMVPTAGMLTARVATGVVGVLLLYLGAGLRRGKRRAWQLALVLSLVSIALHLVKGGPVPTVFAGVIVALLVAKRDEFTAGGDPGSRWRAAKACATFLGAGFVLGFAEIAVRVNRLDGRPGVLSWAAHAALGLIGVTGPVQFQYPLGALTVAVTTGAFGLLAFGLGGFLLLRPSTGRRATDAEARARLREMLDRHDDGDSLGYFALRADKQLVWAPSGRAAVAYRMVNGVGLASGDPIGLPSEWPRAIGKYLAECAEHGWTPAVLACGTAGGRAYQKAGLDVIELGDEAIVDVAGFALQGRSMRGVRQAVGRMRRSGYSCTVVRQRDLAPEALVEAVACADVLRDGKVERGFSMALSRLGDPADGDCLLVLCRDEHGALRGLLQFVPWGRRGLSLDLMRGDRTAPNGLTELMVVSAIEAAPDAGVDRISLNFAVLRSVFARAEELGAGPVTRLWCRILRSASRLWQIESLYRANAKYQPSWQPRFLCFPSARDLPRIAVAALSAESFLPGRSTHQELTAAPTLAEPVAAPTPTDPAARLARSTLAADPADPAGPEPGPARRRPAADAARPELAAGAALPGRGADPARPELAADPGGPESVAAPARRRPAAGAARPELAAGAARPESAAGLAGSESGAGHALRKPAADSARSKPGAGSAA</sequence>
<comment type="subcellular location">
    <subcellularLocation>
        <location evidence="1">Cell membrane</location>
        <topology evidence="1">Multi-pass membrane protein</topology>
    </subcellularLocation>
</comment>
<evidence type="ECO:0000313" key="9">
    <source>
        <dbReference type="EMBL" id="GID98977.1"/>
    </source>
</evidence>
<keyword evidence="5 7" id="KW-0472">Membrane</keyword>
<evidence type="ECO:0000313" key="10">
    <source>
        <dbReference type="Proteomes" id="UP000637628"/>
    </source>
</evidence>
<dbReference type="EMBL" id="BOML01000003">
    <property type="protein sequence ID" value="GID98977.1"/>
    <property type="molecule type" value="Genomic_DNA"/>
</dbReference>
<evidence type="ECO:0000256" key="6">
    <source>
        <dbReference type="SAM" id="MobiDB-lite"/>
    </source>
</evidence>
<dbReference type="InterPro" id="IPR051211">
    <property type="entry name" value="PG_lysyltransferase"/>
</dbReference>
<reference evidence="9 10" key="1">
    <citation type="submission" date="2021-01" db="EMBL/GenBank/DDBJ databases">
        <title>Whole genome shotgun sequence of Actinoplanes durhamensis NBRC 14914.</title>
        <authorList>
            <person name="Komaki H."/>
            <person name="Tamura T."/>
        </authorList>
    </citation>
    <scope>NUCLEOTIDE SEQUENCE [LARGE SCALE GENOMIC DNA]</scope>
    <source>
        <strain evidence="9 10">NBRC 14914</strain>
    </source>
</reference>
<feature type="region of interest" description="Disordered" evidence="6">
    <location>
        <begin position="1"/>
        <end position="31"/>
    </location>
</feature>
<evidence type="ECO:0000259" key="8">
    <source>
        <dbReference type="Pfam" id="PF09924"/>
    </source>
</evidence>
<dbReference type="PANTHER" id="PTHR34697">
    <property type="entry name" value="PHOSPHATIDYLGLYCEROL LYSYLTRANSFERASE"/>
    <property type="match status" value="1"/>
</dbReference>
<gene>
    <name evidence="9" type="ORF">Adu01nite_03280</name>
</gene>
<feature type="transmembrane region" description="Helical" evidence="7">
    <location>
        <begin position="39"/>
        <end position="59"/>
    </location>
</feature>
<feature type="domain" description="Phosphatidylglycerol lysyltransferase C-terminal" evidence="8">
    <location>
        <begin position="256"/>
        <end position="555"/>
    </location>
</feature>
<organism evidence="9 10">
    <name type="scientific">Paractinoplanes durhamensis</name>
    <dbReference type="NCBI Taxonomy" id="113563"/>
    <lineage>
        <taxon>Bacteria</taxon>
        <taxon>Bacillati</taxon>
        <taxon>Actinomycetota</taxon>
        <taxon>Actinomycetes</taxon>
        <taxon>Micromonosporales</taxon>
        <taxon>Micromonosporaceae</taxon>
        <taxon>Paractinoplanes</taxon>
    </lineage>
</organism>
<feature type="transmembrane region" description="Helical" evidence="7">
    <location>
        <begin position="157"/>
        <end position="177"/>
    </location>
</feature>